<dbReference type="Proteomes" id="UP000036403">
    <property type="component" value="Unassembled WGS sequence"/>
</dbReference>
<dbReference type="AlphaFoldDB" id="A0A0J7JUP7"/>
<accession>A0A0J7JUP7</accession>
<comment type="caution">
    <text evidence="1">The sequence shown here is derived from an EMBL/GenBank/DDBJ whole genome shotgun (WGS) entry which is preliminary data.</text>
</comment>
<sequence>MSQDIELGPLLPASASSSEESLYTRYGSSKIHRGHGASRLPIKPSASAGFAAGQTYQKIFEGHLGNAAADANNPIGNWFYNQIYGKKDDEAQRLLEESYKEGAYVPEAELKPDNLNWNKETRARYPQHWKSVKQQKKLSSSTEANRGFVLPFSNNIGPGNSLQPARTRADVIAQGHDIHYKDATKDSDVLSADREAIGQFV</sequence>
<organism evidence="1 2">
    <name type="scientific">Lasius niger</name>
    <name type="common">Black garden ant</name>
    <dbReference type="NCBI Taxonomy" id="67767"/>
    <lineage>
        <taxon>Eukaryota</taxon>
        <taxon>Metazoa</taxon>
        <taxon>Ecdysozoa</taxon>
        <taxon>Arthropoda</taxon>
        <taxon>Hexapoda</taxon>
        <taxon>Insecta</taxon>
        <taxon>Pterygota</taxon>
        <taxon>Neoptera</taxon>
        <taxon>Endopterygota</taxon>
        <taxon>Hymenoptera</taxon>
        <taxon>Apocrita</taxon>
        <taxon>Aculeata</taxon>
        <taxon>Formicoidea</taxon>
        <taxon>Formicidae</taxon>
        <taxon>Formicinae</taxon>
        <taxon>Lasius</taxon>
        <taxon>Lasius</taxon>
    </lineage>
</organism>
<keyword evidence="2" id="KW-1185">Reference proteome</keyword>
<protein>
    <submittedName>
        <fullName evidence="1">Structural protein</fullName>
    </submittedName>
</protein>
<dbReference type="EMBL" id="LBMM01030606">
    <property type="protein sequence ID" value="KMQ81887.1"/>
    <property type="molecule type" value="Genomic_DNA"/>
</dbReference>
<evidence type="ECO:0000313" key="2">
    <source>
        <dbReference type="Proteomes" id="UP000036403"/>
    </source>
</evidence>
<dbReference type="PaxDb" id="67767-A0A0J7JUP7"/>
<feature type="non-terminal residue" evidence="1">
    <location>
        <position position="201"/>
    </location>
</feature>
<dbReference type="OrthoDB" id="10265825at2759"/>
<dbReference type="STRING" id="67767.A0A0J7JUP7"/>
<name>A0A0J7JUP7_LASNI</name>
<gene>
    <name evidence="1" type="ORF">RF55_24871</name>
</gene>
<proteinExistence type="predicted"/>
<reference evidence="1 2" key="1">
    <citation type="submission" date="2015-04" db="EMBL/GenBank/DDBJ databases">
        <title>Lasius niger genome sequencing.</title>
        <authorList>
            <person name="Konorov E.A."/>
            <person name="Nikitin M.A."/>
            <person name="Kirill M.V."/>
            <person name="Chang P."/>
        </authorList>
    </citation>
    <scope>NUCLEOTIDE SEQUENCE [LARGE SCALE GENOMIC DNA]</scope>
    <source>
        <tissue evidence="1">Whole</tissue>
    </source>
</reference>
<evidence type="ECO:0000313" key="1">
    <source>
        <dbReference type="EMBL" id="KMQ81887.1"/>
    </source>
</evidence>